<dbReference type="RefSeq" id="WP_038371511.1">
    <property type="nucleotide sequence ID" value="NZ_KK069991.1"/>
</dbReference>
<dbReference type="InterPro" id="IPR017871">
    <property type="entry name" value="ABC_transporter-like_CS"/>
</dbReference>
<dbReference type="OrthoDB" id="5071054at2"/>
<dbReference type="GO" id="GO:0005524">
    <property type="term" value="F:ATP binding"/>
    <property type="evidence" value="ECO:0007669"/>
    <property type="project" value="UniProtKB-KW"/>
</dbReference>
<dbReference type="PANTHER" id="PTHR24220:SF659">
    <property type="entry name" value="TRANSPORTER, PUTATIVE-RELATED"/>
    <property type="match status" value="1"/>
</dbReference>
<dbReference type="PATRIC" id="fig|396014.3.peg.1291"/>
<comment type="caution">
    <text evidence="5">The sequence shown here is derived from an EMBL/GenBank/DDBJ whole genome shotgun (WGS) entry which is preliminary data.</text>
</comment>
<dbReference type="STRING" id="396014.BF93_14725"/>
<evidence type="ECO:0000313" key="6">
    <source>
        <dbReference type="Proteomes" id="UP000023067"/>
    </source>
</evidence>
<dbReference type="InterPro" id="IPR027417">
    <property type="entry name" value="P-loop_NTPase"/>
</dbReference>
<dbReference type="InterPro" id="IPR017911">
    <property type="entry name" value="MacB-like_ATP-bd"/>
</dbReference>
<dbReference type="InterPro" id="IPR003439">
    <property type="entry name" value="ABC_transporter-like_ATP-bd"/>
</dbReference>
<dbReference type="GO" id="GO:0022857">
    <property type="term" value="F:transmembrane transporter activity"/>
    <property type="evidence" value="ECO:0007669"/>
    <property type="project" value="UniProtKB-ARBA"/>
</dbReference>
<evidence type="ECO:0000313" key="5">
    <source>
        <dbReference type="EMBL" id="EWS81768.1"/>
    </source>
</evidence>
<dbReference type="SMART" id="SM00382">
    <property type="entry name" value="AAA"/>
    <property type="match status" value="1"/>
</dbReference>
<dbReference type="GO" id="GO:0016887">
    <property type="term" value="F:ATP hydrolysis activity"/>
    <property type="evidence" value="ECO:0007669"/>
    <property type="project" value="InterPro"/>
</dbReference>
<dbReference type="PROSITE" id="PS00211">
    <property type="entry name" value="ABC_TRANSPORTER_1"/>
    <property type="match status" value="1"/>
</dbReference>
<dbReference type="InterPro" id="IPR003593">
    <property type="entry name" value="AAA+_ATPase"/>
</dbReference>
<keyword evidence="6" id="KW-1185">Reference proteome</keyword>
<sequence length="243" mass="25215">MNAALEMRAVRRVHGSGPGAVTALDGIDLCVERGEFVAVMGPSGSGKSTLLQIAGGLSSPTAGDVLVEGRSLPSATAAQRAAIRRSSVGYVFQDLSVLPSLTALENVMLPLELDGLPFRSARETALEALEAVGIGDLADRFPEAMSGGQAQRVAIARGVVGPRRLLLADEPTGALDSRTGLEVIELLRARADAGAAVVLVTHEPRFAAWADRTVQLRDGRIIGQASPTDPGLLLAEPGGAWPR</sequence>
<dbReference type="Gene3D" id="3.40.50.300">
    <property type="entry name" value="P-loop containing nucleotide triphosphate hydrolases"/>
    <property type="match status" value="1"/>
</dbReference>
<dbReference type="PROSITE" id="PS50893">
    <property type="entry name" value="ABC_TRANSPORTER_2"/>
    <property type="match status" value="1"/>
</dbReference>
<dbReference type="Proteomes" id="UP000023067">
    <property type="component" value="Unassembled WGS sequence"/>
</dbReference>
<dbReference type="EMBL" id="JDYK01000005">
    <property type="protein sequence ID" value="EWS81768.1"/>
    <property type="molecule type" value="Genomic_DNA"/>
</dbReference>
<reference evidence="5 6" key="1">
    <citation type="submission" date="2014-02" db="EMBL/GenBank/DDBJ databases">
        <title>Genome sequence of Brachybacterium phenoliresistens strain W13A50.</title>
        <authorList>
            <person name="Wang X."/>
        </authorList>
    </citation>
    <scope>NUCLEOTIDE SEQUENCE [LARGE SCALE GENOMIC DNA]</scope>
    <source>
        <strain evidence="5 6">W13A50</strain>
    </source>
</reference>
<dbReference type="CDD" id="cd03255">
    <property type="entry name" value="ABC_MJ0796_LolCDE_FtsE"/>
    <property type="match status" value="1"/>
</dbReference>
<dbReference type="PANTHER" id="PTHR24220">
    <property type="entry name" value="IMPORT ATP-BINDING PROTEIN"/>
    <property type="match status" value="1"/>
</dbReference>
<name>Z9JUQ2_9MICO</name>
<keyword evidence="2" id="KW-0547">Nucleotide-binding</keyword>
<dbReference type="eggNOG" id="COG1136">
    <property type="taxonomic scope" value="Bacteria"/>
</dbReference>
<evidence type="ECO:0000256" key="2">
    <source>
        <dbReference type="ARBA" id="ARBA00022741"/>
    </source>
</evidence>
<proteinExistence type="predicted"/>
<accession>Z9JUQ2</accession>
<protein>
    <submittedName>
        <fullName evidence="5">Macrolide ABC transporter ATP-binding protein</fullName>
    </submittedName>
</protein>
<evidence type="ECO:0000259" key="4">
    <source>
        <dbReference type="PROSITE" id="PS50893"/>
    </source>
</evidence>
<dbReference type="FunFam" id="3.40.50.300:FF:000032">
    <property type="entry name" value="Export ABC transporter ATP-binding protein"/>
    <property type="match status" value="1"/>
</dbReference>
<feature type="domain" description="ABC transporter" evidence="4">
    <location>
        <begin position="5"/>
        <end position="243"/>
    </location>
</feature>
<dbReference type="GO" id="GO:0005886">
    <property type="term" value="C:plasma membrane"/>
    <property type="evidence" value="ECO:0007669"/>
    <property type="project" value="TreeGrafter"/>
</dbReference>
<evidence type="ECO:0000256" key="1">
    <source>
        <dbReference type="ARBA" id="ARBA00022448"/>
    </source>
</evidence>
<dbReference type="Pfam" id="PF00005">
    <property type="entry name" value="ABC_tran"/>
    <property type="match status" value="1"/>
</dbReference>
<keyword evidence="3 5" id="KW-0067">ATP-binding</keyword>
<gene>
    <name evidence="5" type="ORF">BF93_14725</name>
</gene>
<evidence type="ECO:0000256" key="3">
    <source>
        <dbReference type="ARBA" id="ARBA00022840"/>
    </source>
</evidence>
<dbReference type="SUPFAM" id="SSF52540">
    <property type="entry name" value="P-loop containing nucleoside triphosphate hydrolases"/>
    <property type="match status" value="1"/>
</dbReference>
<organism evidence="5 6">
    <name type="scientific">Brachybacterium phenoliresistens</name>
    <dbReference type="NCBI Taxonomy" id="396014"/>
    <lineage>
        <taxon>Bacteria</taxon>
        <taxon>Bacillati</taxon>
        <taxon>Actinomycetota</taxon>
        <taxon>Actinomycetes</taxon>
        <taxon>Micrococcales</taxon>
        <taxon>Dermabacteraceae</taxon>
        <taxon>Brachybacterium</taxon>
    </lineage>
</organism>
<dbReference type="InterPro" id="IPR015854">
    <property type="entry name" value="ABC_transpr_LolD-like"/>
</dbReference>
<dbReference type="HOGENOM" id="CLU_000604_1_22_11"/>
<keyword evidence="1" id="KW-0813">Transport</keyword>
<dbReference type="GO" id="GO:0098796">
    <property type="term" value="C:membrane protein complex"/>
    <property type="evidence" value="ECO:0007669"/>
    <property type="project" value="UniProtKB-ARBA"/>
</dbReference>
<dbReference type="AlphaFoldDB" id="Z9JUQ2"/>